<dbReference type="PANTHER" id="PTHR30618">
    <property type="entry name" value="NCS1 FAMILY PURINE/PYRIMIDINE TRANSPORTER"/>
    <property type="match status" value="1"/>
</dbReference>
<dbReference type="AlphaFoldDB" id="A0A0B7K1C3"/>
<dbReference type="GO" id="GO:0015205">
    <property type="term" value="F:nucleobase transmembrane transporter activity"/>
    <property type="evidence" value="ECO:0007669"/>
    <property type="project" value="TreeGrafter"/>
</dbReference>
<keyword evidence="3 7" id="KW-0812">Transmembrane</keyword>
<feature type="transmembrane region" description="Helical" evidence="7">
    <location>
        <begin position="168"/>
        <end position="187"/>
    </location>
</feature>
<comment type="subcellular location">
    <subcellularLocation>
        <location evidence="1">Membrane</location>
        <topology evidence="1">Multi-pass membrane protein</topology>
    </subcellularLocation>
</comment>
<feature type="transmembrane region" description="Helical" evidence="7">
    <location>
        <begin position="243"/>
        <end position="262"/>
    </location>
</feature>
<accession>A0A0B7K1C3</accession>
<dbReference type="PANTHER" id="PTHR30618:SF4">
    <property type="entry name" value="ALLANTOIN PERMEASE"/>
    <property type="match status" value="1"/>
</dbReference>
<evidence type="ECO:0000256" key="7">
    <source>
        <dbReference type="SAM" id="Phobius"/>
    </source>
</evidence>
<feature type="region of interest" description="Disordered" evidence="6">
    <location>
        <begin position="556"/>
        <end position="581"/>
    </location>
</feature>
<dbReference type="InterPro" id="IPR001248">
    <property type="entry name" value="Pur-cyt_permease"/>
</dbReference>
<reference evidence="8" key="1">
    <citation type="submission" date="2015-01" db="EMBL/GenBank/DDBJ databases">
        <authorList>
            <person name="Durling Mikael"/>
        </authorList>
    </citation>
    <scope>NUCLEOTIDE SEQUENCE</scope>
</reference>
<feature type="transmembrane region" description="Helical" evidence="7">
    <location>
        <begin position="333"/>
        <end position="351"/>
    </location>
</feature>
<feature type="transmembrane region" description="Helical" evidence="7">
    <location>
        <begin position="454"/>
        <end position="474"/>
    </location>
</feature>
<dbReference type="Pfam" id="PF02133">
    <property type="entry name" value="Transp_cyt_pur"/>
    <property type="match status" value="1"/>
</dbReference>
<dbReference type="CDD" id="cd11482">
    <property type="entry name" value="SLC-NCS1sbd_NRT1-like"/>
    <property type="match status" value="1"/>
</dbReference>
<feature type="transmembrane region" description="Helical" evidence="7">
    <location>
        <begin position="124"/>
        <end position="148"/>
    </location>
</feature>
<feature type="transmembrane region" description="Helical" evidence="7">
    <location>
        <begin position="372"/>
        <end position="389"/>
    </location>
</feature>
<feature type="transmembrane region" description="Helical" evidence="7">
    <location>
        <begin position="486"/>
        <end position="507"/>
    </location>
</feature>
<evidence type="ECO:0000256" key="4">
    <source>
        <dbReference type="ARBA" id="ARBA00022989"/>
    </source>
</evidence>
<feature type="compositionally biased region" description="Low complexity" evidence="6">
    <location>
        <begin position="558"/>
        <end position="569"/>
    </location>
</feature>
<evidence type="ECO:0000256" key="3">
    <source>
        <dbReference type="ARBA" id="ARBA00022692"/>
    </source>
</evidence>
<keyword evidence="5 7" id="KW-0472">Membrane</keyword>
<gene>
    <name evidence="8" type="ORF">BN869_000005394_1</name>
</gene>
<feature type="transmembrane region" description="Helical" evidence="7">
    <location>
        <begin position="282"/>
        <end position="303"/>
    </location>
</feature>
<protein>
    <submittedName>
        <fullName evidence="8">Uncharacterized protein</fullName>
    </submittedName>
</protein>
<feature type="transmembrane region" description="Helical" evidence="7">
    <location>
        <begin position="194"/>
        <end position="216"/>
    </location>
</feature>
<dbReference type="InterPro" id="IPR045225">
    <property type="entry name" value="Uracil/uridine/allantoin_perm"/>
</dbReference>
<dbReference type="Gene3D" id="1.10.4160.10">
    <property type="entry name" value="Hydantoin permease"/>
    <property type="match status" value="1"/>
</dbReference>
<evidence type="ECO:0000256" key="5">
    <source>
        <dbReference type="ARBA" id="ARBA00023136"/>
    </source>
</evidence>
<name>A0A0B7K1C3_BIOOC</name>
<feature type="transmembrane region" description="Helical" evidence="7">
    <location>
        <begin position="68"/>
        <end position="85"/>
    </location>
</feature>
<evidence type="ECO:0000313" key="8">
    <source>
        <dbReference type="EMBL" id="CEO49337.1"/>
    </source>
</evidence>
<dbReference type="GO" id="GO:0005886">
    <property type="term" value="C:plasma membrane"/>
    <property type="evidence" value="ECO:0007669"/>
    <property type="project" value="TreeGrafter"/>
</dbReference>
<feature type="transmembrane region" description="Helical" evidence="7">
    <location>
        <begin position="41"/>
        <end position="61"/>
    </location>
</feature>
<evidence type="ECO:0000256" key="6">
    <source>
        <dbReference type="SAM" id="MobiDB-lite"/>
    </source>
</evidence>
<evidence type="ECO:0000256" key="2">
    <source>
        <dbReference type="ARBA" id="ARBA00008974"/>
    </source>
</evidence>
<dbReference type="FunFam" id="1.10.4160.10:FF:000027">
    <property type="entry name" value="Uncharacterized protein"/>
    <property type="match status" value="1"/>
</dbReference>
<organism evidence="8">
    <name type="scientific">Bionectria ochroleuca</name>
    <name type="common">Gliocladium roseum</name>
    <dbReference type="NCBI Taxonomy" id="29856"/>
    <lineage>
        <taxon>Eukaryota</taxon>
        <taxon>Fungi</taxon>
        <taxon>Dikarya</taxon>
        <taxon>Ascomycota</taxon>
        <taxon>Pezizomycotina</taxon>
        <taxon>Sordariomycetes</taxon>
        <taxon>Hypocreomycetidae</taxon>
        <taxon>Hypocreales</taxon>
        <taxon>Bionectriaceae</taxon>
        <taxon>Clonostachys</taxon>
    </lineage>
</organism>
<feature type="transmembrane region" description="Helical" evidence="7">
    <location>
        <begin position="395"/>
        <end position="417"/>
    </location>
</feature>
<keyword evidence="4 7" id="KW-1133">Transmembrane helix</keyword>
<comment type="similarity">
    <text evidence="2">Belongs to the purine-cytosine permease (2.A.39) family.</text>
</comment>
<sequence length="581" mass="63927">MGVKSLLKRIELPHGSRWINDDLRPIETERRTWNFLTFHNYWLLVNCNIATFLTGSALIPLGLTWWQAIIAIVIGNILATTALVLSSLAGAYYHAVLVTVGFSVYSRAVWGVWGSQFVIWNRIFLAFVWYGFQSWVGGECIYLILLSWDPNYEQRIPNTIPAETGMTSAQFLAYFIFSIISLPTLCIRPHRLQNFFYFASAVTLIFFIVLLIWALATMGPSGFGSTLDSTATLPTTGGPYSTVWLMISGIMSTVGSIAAGILNQNDYARFATKPRDAIWGQVLPYPLYSIFASVLGILVTAATQERMGGEAIWNPPTLFVRLLEQNPSAGTRAALFFSGLALCISQIGSSLPGNALAGGIDLSAVLPRYINIRRGAFIVAILSPIVNPWRLVNTATIFLTVLSSYGIFLAPMTGIMASQYLLVSKQKVNVDDLYRGDSRGTYWYTKGVNWRAPISWVAGVIPPLPGFIAAVNTSVTVSDGATELYYLNYLFGFLASGLLYWALHLIFPDEKSDEFVRNSQDAKTLQQLYHTRWDVTLAETWDLLNEPAVVTLTEAGKEPAAAEGGKEPAVTVGVPKGSQTA</sequence>
<dbReference type="EMBL" id="CDPU01000013">
    <property type="protein sequence ID" value="CEO49337.1"/>
    <property type="molecule type" value="Genomic_DNA"/>
</dbReference>
<proteinExistence type="inferred from homology"/>
<evidence type="ECO:0000256" key="1">
    <source>
        <dbReference type="ARBA" id="ARBA00004141"/>
    </source>
</evidence>